<evidence type="ECO:0000256" key="2">
    <source>
        <dbReference type="ARBA" id="ARBA00022723"/>
    </source>
</evidence>
<evidence type="ECO:0000256" key="1">
    <source>
        <dbReference type="ARBA" id="ARBA00022714"/>
    </source>
</evidence>
<dbReference type="PROSITE" id="PS51296">
    <property type="entry name" value="RIESKE"/>
    <property type="match status" value="1"/>
</dbReference>
<dbReference type="NCBIfam" id="NF007422">
    <property type="entry name" value="PRK09965.1"/>
    <property type="match status" value="1"/>
</dbReference>
<dbReference type="GO" id="GO:0046872">
    <property type="term" value="F:metal ion binding"/>
    <property type="evidence" value="ECO:0007669"/>
    <property type="project" value="UniProtKB-KW"/>
</dbReference>
<dbReference type="Proteomes" id="UP000298218">
    <property type="component" value="Unassembled WGS sequence"/>
</dbReference>
<dbReference type="EMBL" id="SOHQ01000008">
    <property type="protein sequence ID" value="TFD81416.1"/>
    <property type="molecule type" value="Genomic_DNA"/>
</dbReference>
<keyword evidence="5" id="KW-0560">Oxidoreductase</keyword>
<proteinExistence type="predicted"/>
<evidence type="ECO:0000256" key="4">
    <source>
        <dbReference type="ARBA" id="ARBA00023014"/>
    </source>
</evidence>
<dbReference type="OrthoDB" id="147178at2"/>
<keyword evidence="1" id="KW-0001">2Fe-2S</keyword>
<dbReference type="Gene3D" id="2.102.10.10">
    <property type="entry name" value="Rieske [2Fe-2S] iron-sulphur domain"/>
    <property type="match status" value="1"/>
</dbReference>
<comment type="caution">
    <text evidence="5">The sequence shown here is derived from an EMBL/GenBank/DDBJ whole genome shotgun (WGS) entry which is preliminary data.</text>
</comment>
<evidence type="ECO:0000313" key="5">
    <source>
        <dbReference type="EMBL" id="TFD81416.1"/>
    </source>
</evidence>
<name>A0A4Y8KV98_9MICO</name>
<organism evidence="5 6">
    <name type="scientific">Cryobacterium psychrophilum</name>
    <dbReference type="NCBI Taxonomy" id="41988"/>
    <lineage>
        <taxon>Bacteria</taxon>
        <taxon>Bacillati</taxon>
        <taxon>Actinomycetota</taxon>
        <taxon>Actinomycetes</taxon>
        <taxon>Micrococcales</taxon>
        <taxon>Microbacteriaceae</taxon>
        <taxon>Cryobacterium</taxon>
    </lineage>
</organism>
<keyword evidence="2" id="KW-0479">Metal-binding</keyword>
<gene>
    <name evidence="5" type="ORF">E3T53_02840</name>
</gene>
<dbReference type="PANTHER" id="PTHR21496">
    <property type="entry name" value="FERREDOXIN-RELATED"/>
    <property type="match status" value="1"/>
</dbReference>
<dbReference type="SUPFAM" id="SSF50022">
    <property type="entry name" value="ISP domain"/>
    <property type="match status" value="1"/>
</dbReference>
<keyword evidence="4" id="KW-0411">Iron-sulfur</keyword>
<dbReference type="GO" id="GO:0051537">
    <property type="term" value="F:2 iron, 2 sulfur cluster binding"/>
    <property type="evidence" value="ECO:0007669"/>
    <property type="project" value="UniProtKB-KW"/>
</dbReference>
<dbReference type="InterPro" id="IPR017941">
    <property type="entry name" value="Rieske_2Fe-2S"/>
</dbReference>
<keyword evidence="6" id="KW-1185">Reference proteome</keyword>
<evidence type="ECO:0000256" key="3">
    <source>
        <dbReference type="ARBA" id="ARBA00023004"/>
    </source>
</evidence>
<evidence type="ECO:0000313" key="6">
    <source>
        <dbReference type="Proteomes" id="UP000298218"/>
    </source>
</evidence>
<sequence>MWICPLANIAPGEAIRFDAISPPLAIFHTEDGEVFALDDTCSHQDASLADGWVDGCEVECPLHASRFDLRTGRVDAPPAKRGVRTHAVTIIDGDIHVVMSVAAPNLPPGITY</sequence>
<dbReference type="GO" id="GO:0004497">
    <property type="term" value="F:monooxygenase activity"/>
    <property type="evidence" value="ECO:0007669"/>
    <property type="project" value="UniProtKB-ARBA"/>
</dbReference>
<dbReference type="AlphaFoldDB" id="A0A4Y8KV98"/>
<dbReference type="RefSeq" id="WP_134175183.1">
    <property type="nucleotide sequence ID" value="NZ_SODI01000001.1"/>
</dbReference>
<dbReference type="EC" id="1.14.12.19" evidence="5"/>
<dbReference type="PANTHER" id="PTHR21496:SF23">
    <property type="entry name" value="3-PHENYLPROPIONATE_CINNAMIC ACID DIOXYGENASE FERREDOXIN SUBUNIT"/>
    <property type="match status" value="1"/>
</dbReference>
<dbReference type="InterPro" id="IPR036922">
    <property type="entry name" value="Rieske_2Fe-2S_sf"/>
</dbReference>
<keyword evidence="3" id="KW-0408">Iron</keyword>
<dbReference type="Pfam" id="PF00355">
    <property type="entry name" value="Rieske"/>
    <property type="match status" value="1"/>
</dbReference>
<keyword evidence="5" id="KW-0223">Dioxygenase</keyword>
<protein>
    <submittedName>
        <fullName evidence="5">Bifunctional 3-phenylpropionate/cinnamic acid dioxygenase ferredoxin subunit</fullName>
        <ecNumber evidence="5">1.14.12.19</ecNumber>
    </submittedName>
</protein>
<reference evidence="5 6" key="1">
    <citation type="submission" date="2019-03" db="EMBL/GenBank/DDBJ databases">
        <title>Genomics of glacier-inhabiting Cryobacterium strains.</title>
        <authorList>
            <person name="Liu Q."/>
            <person name="Xin Y.-H."/>
        </authorList>
    </citation>
    <scope>NUCLEOTIDE SEQUENCE [LARGE SCALE GENOMIC DNA]</scope>
    <source>
        <strain evidence="5 6">CGMCC 1.4292</strain>
    </source>
</reference>
<dbReference type="GO" id="GO:0008695">
    <property type="term" value="F:3-phenylpropionate dioxygenase activity"/>
    <property type="evidence" value="ECO:0007669"/>
    <property type="project" value="UniProtKB-EC"/>
</dbReference>
<dbReference type="CDD" id="cd03528">
    <property type="entry name" value="Rieske_RO_ferredoxin"/>
    <property type="match status" value="1"/>
</dbReference>
<accession>A0A4Y8KV98</accession>